<accession>A0AAV7UU51</accession>
<organism evidence="2 3">
    <name type="scientific">Pleurodeles waltl</name>
    <name type="common">Iberian ribbed newt</name>
    <dbReference type="NCBI Taxonomy" id="8319"/>
    <lineage>
        <taxon>Eukaryota</taxon>
        <taxon>Metazoa</taxon>
        <taxon>Chordata</taxon>
        <taxon>Craniata</taxon>
        <taxon>Vertebrata</taxon>
        <taxon>Euteleostomi</taxon>
        <taxon>Amphibia</taxon>
        <taxon>Batrachia</taxon>
        <taxon>Caudata</taxon>
        <taxon>Salamandroidea</taxon>
        <taxon>Salamandridae</taxon>
        <taxon>Pleurodelinae</taxon>
        <taxon>Pleurodeles</taxon>
    </lineage>
</organism>
<keyword evidence="3" id="KW-1185">Reference proteome</keyword>
<comment type="caution">
    <text evidence="2">The sequence shown here is derived from an EMBL/GenBank/DDBJ whole genome shotgun (WGS) entry which is preliminary data.</text>
</comment>
<gene>
    <name evidence="2" type="ORF">NDU88_001946</name>
</gene>
<dbReference type="AlphaFoldDB" id="A0AAV7UU51"/>
<evidence type="ECO:0000313" key="2">
    <source>
        <dbReference type="EMBL" id="KAJ1192640.1"/>
    </source>
</evidence>
<evidence type="ECO:0000313" key="3">
    <source>
        <dbReference type="Proteomes" id="UP001066276"/>
    </source>
</evidence>
<proteinExistence type="predicted"/>
<evidence type="ECO:0000256" key="1">
    <source>
        <dbReference type="SAM" id="MobiDB-lite"/>
    </source>
</evidence>
<sequence>MGAWGLCRRAGKEEPEVKAAPKCQNHPDIAALRPAHLVDSGAGRAEPGASLCWLCLCYPGSAVWPLPLCACRGTMQPESSVATAADLPGRRGPQYVECPSAADVGKWKEQKKKKTQPGLVPATGEPAACKTGTAVSTLADRHVPPLP</sequence>
<protein>
    <submittedName>
        <fullName evidence="2">Uncharacterized protein</fullName>
    </submittedName>
</protein>
<dbReference type="EMBL" id="JANPWB010000004">
    <property type="protein sequence ID" value="KAJ1192640.1"/>
    <property type="molecule type" value="Genomic_DNA"/>
</dbReference>
<name>A0AAV7UU51_PLEWA</name>
<dbReference type="Proteomes" id="UP001066276">
    <property type="component" value="Chromosome 2_2"/>
</dbReference>
<reference evidence="2" key="1">
    <citation type="journal article" date="2022" name="bioRxiv">
        <title>Sequencing and chromosome-scale assembly of the giantPleurodeles waltlgenome.</title>
        <authorList>
            <person name="Brown T."/>
            <person name="Elewa A."/>
            <person name="Iarovenko S."/>
            <person name="Subramanian E."/>
            <person name="Araus A.J."/>
            <person name="Petzold A."/>
            <person name="Susuki M."/>
            <person name="Suzuki K.-i.T."/>
            <person name="Hayashi T."/>
            <person name="Toyoda A."/>
            <person name="Oliveira C."/>
            <person name="Osipova E."/>
            <person name="Leigh N.D."/>
            <person name="Simon A."/>
            <person name="Yun M.H."/>
        </authorList>
    </citation>
    <scope>NUCLEOTIDE SEQUENCE</scope>
    <source>
        <strain evidence="2">20211129_DDA</strain>
        <tissue evidence="2">Liver</tissue>
    </source>
</reference>
<feature type="region of interest" description="Disordered" evidence="1">
    <location>
        <begin position="106"/>
        <end position="133"/>
    </location>
</feature>